<dbReference type="GO" id="GO:0006261">
    <property type="term" value="P:DNA-templated DNA replication"/>
    <property type="evidence" value="ECO:0007669"/>
    <property type="project" value="TreeGrafter"/>
</dbReference>
<evidence type="ECO:0000256" key="7">
    <source>
        <dbReference type="ARBA" id="ARBA00034754"/>
    </source>
</evidence>
<dbReference type="SUPFAM" id="SSF52540">
    <property type="entry name" value="P-loop containing nucleoside triphosphate hydrolases"/>
    <property type="match status" value="1"/>
</dbReference>
<reference evidence="10" key="1">
    <citation type="submission" date="2020-10" db="EMBL/GenBank/DDBJ databases">
        <authorList>
            <person name="Gilroy R."/>
        </authorList>
    </citation>
    <scope>NUCLEOTIDE SEQUENCE</scope>
    <source>
        <strain evidence="10">ChiHecec2B26-709</strain>
    </source>
</reference>
<name>A0A9D1GNG1_9BACT</name>
<comment type="caution">
    <text evidence="10">The sequence shown here is derived from an EMBL/GenBank/DDBJ whole genome shotgun (WGS) entry which is preliminary data.</text>
</comment>
<dbReference type="GO" id="GO:0003887">
    <property type="term" value="F:DNA-directed DNA polymerase activity"/>
    <property type="evidence" value="ECO:0007669"/>
    <property type="project" value="UniProtKB-KW"/>
</dbReference>
<dbReference type="GO" id="GO:0009360">
    <property type="term" value="C:DNA polymerase III complex"/>
    <property type="evidence" value="ECO:0007669"/>
    <property type="project" value="InterPro"/>
</dbReference>
<dbReference type="Gene3D" id="1.20.272.10">
    <property type="match status" value="1"/>
</dbReference>
<dbReference type="Gene3D" id="3.40.50.300">
    <property type="entry name" value="P-loop containing nucleotide triphosphate hydrolases"/>
    <property type="match status" value="1"/>
</dbReference>
<keyword evidence="6" id="KW-0239">DNA-directed DNA polymerase</keyword>
<dbReference type="EC" id="2.7.7.7" evidence="1"/>
<accession>A0A9D1GNG1</accession>
<evidence type="ECO:0000256" key="5">
    <source>
        <dbReference type="ARBA" id="ARBA00022705"/>
    </source>
</evidence>
<dbReference type="InterPro" id="IPR027417">
    <property type="entry name" value="P-loop_NTPase"/>
</dbReference>
<evidence type="ECO:0000313" key="11">
    <source>
        <dbReference type="Proteomes" id="UP000886881"/>
    </source>
</evidence>
<keyword evidence="5" id="KW-0235">DNA replication</keyword>
<protein>
    <recommendedName>
        <fullName evidence="2">DNA polymerase III subunit delta</fullName>
        <ecNumber evidence="1">2.7.7.7</ecNumber>
    </recommendedName>
</protein>
<evidence type="ECO:0000259" key="9">
    <source>
        <dbReference type="Pfam" id="PF06144"/>
    </source>
</evidence>
<dbReference type="Proteomes" id="UP000886881">
    <property type="component" value="Unassembled WGS sequence"/>
</dbReference>
<keyword evidence="4 10" id="KW-0548">Nucleotidyltransferase</keyword>
<dbReference type="SUPFAM" id="SSF48019">
    <property type="entry name" value="post-AAA+ oligomerization domain-like"/>
    <property type="match status" value="1"/>
</dbReference>
<dbReference type="InterPro" id="IPR010372">
    <property type="entry name" value="DNA_pol3_delta_N"/>
</dbReference>
<reference evidence="10" key="2">
    <citation type="journal article" date="2021" name="PeerJ">
        <title>Extensive microbial diversity within the chicken gut microbiome revealed by metagenomics and culture.</title>
        <authorList>
            <person name="Gilroy R."/>
            <person name="Ravi A."/>
            <person name="Getino M."/>
            <person name="Pursley I."/>
            <person name="Horton D.L."/>
            <person name="Alikhan N.F."/>
            <person name="Baker D."/>
            <person name="Gharbi K."/>
            <person name="Hall N."/>
            <person name="Watson M."/>
            <person name="Adriaenssens E.M."/>
            <person name="Foster-Nyarko E."/>
            <person name="Jarju S."/>
            <person name="Secka A."/>
            <person name="Antonio M."/>
            <person name="Oren A."/>
            <person name="Chaudhuri R.R."/>
            <person name="La Ragione R."/>
            <person name="Hildebrand F."/>
            <person name="Pallen M.J."/>
        </authorList>
    </citation>
    <scope>NUCLEOTIDE SEQUENCE</scope>
    <source>
        <strain evidence="10">ChiHecec2B26-709</strain>
    </source>
</reference>
<gene>
    <name evidence="10" type="primary">holA</name>
    <name evidence="10" type="ORF">IAC35_00275</name>
</gene>
<organism evidence="10 11">
    <name type="scientific">Candidatus Cryptobacteroides merdipullorum</name>
    <dbReference type="NCBI Taxonomy" id="2840771"/>
    <lineage>
        <taxon>Bacteria</taxon>
        <taxon>Pseudomonadati</taxon>
        <taxon>Bacteroidota</taxon>
        <taxon>Bacteroidia</taxon>
        <taxon>Bacteroidales</taxon>
        <taxon>Candidatus Cryptobacteroides</taxon>
    </lineage>
</organism>
<dbReference type="PANTHER" id="PTHR34388">
    <property type="entry name" value="DNA POLYMERASE III SUBUNIT DELTA"/>
    <property type="match status" value="1"/>
</dbReference>
<dbReference type="NCBIfam" id="TIGR01128">
    <property type="entry name" value="holA"/>
    <property type="match status" value="1"/>
</dbReference>
<evidence type="ECO:0000256" key="6">
    <source>
        <dbReference type="ARBA" id="ARBA00022932"/>
    </source>
</evidence>
<comment type="catalytic activity">
    <reaction evidence="8">
        <text>DNA(n) + a 2'-deoxyribonucleoside 5'-triphosphate = DNA(n+1) + diphosphate</text>
        <dbReference type="Rhea" id="RHEA:22508"/>
        <dbReference type="Rhea" id="RHEA-COMP:17339"/>
        <dbReference type="Rhea" id="RHEA-COMP:17340"/>
        <dbReference type="ChEBI" id="CHEBI:33019"/>
        <dbReference type="ChEBI" id="CHEBI:61560"/>
        <dbReference type="ChEBI" id="CHEBI:173112"/>
        <dbReference type="EC" id="2.7.7.7"/>
    </reaction>
</comment>
<evidence type="ECO:0000256" key="2">
    <source>
        <dbReference type="ARBA" id="ARBA00017703"/>
    </source>
</evidence>
<evidence type="ECO:0000256" key="8">
    <source>
        <dbReference type="ARBA" id="ARBA00049244"/>
    </source>
</evidence>
<proteinExistence type="inferred from homology"/>
<evidence type="ECO:0000256" key="1">
    <source>
        <dbReference type="ARBA" id="ARBA00012417"/>
    </source>
</evidence>
<evidence type="ECO:0000256" key="4">
    <source>
        <dbReference type="ARBA" id="ARBA00022695"/>
    </source>
</evidence>
<dbReference type="EMBL" id="DVLC01000005">
    <property type="protein sequence ID" value="HIT46277.1"/>
    <property type="molecule type" value="Genomic_DNA"/>
</dbReference>
<dbReference type="Pfam" id="PF06144">
    <property type="entry name" value="DNA_pol3_delta"/>
    <property type="match status" value="1"/>
</dbReference>
<comment type="similarity">
    <text evidence="7">Belongs to the DNA polymerase HolA subunit family.</text>
</comment>
<sequence>MAKNSTGVDIQCRQIIKDVTDGHFSPVYLLMGDEPYYPELVCRAIQEHCIPEEDKDFNETVCYGADVSADDVVTAARRYPMMSERQLVVVREAQMMKDIEDIAVYCREPLDSTVLVLLLRRASLDKRKALYKEISKHGVVVDSPAIRDYAIAGWITEYYASRGLGIDPKAAVLLGESAGTDLSTIAVETDKLLKNLPEGATRVTVEDIEKNVGISRQFSIFELTRELSYRNAARALTIAEHIGTAARFNMPMAVSALHTHFYRILKYAAAGAGRGSVTPELKTRALAGVNPYFYKEYDTAVRNYPLPSAMAAISLLCEYDWLGKGGGGQSTEPGELLRELVAKLLAT</sequence>
<dbReference type="InterPro" id="IPR005790">
    <property type="entry name" value="DNA_polIII_delta"/>
</dbReference>
<feature type="domain" description="DNA polymerase III delta N-terminal" evidence="9">
    <location>
        <begin position="28"/>
        <end position="142"/>
    </location>
</feature>
<dbReference type="InterPro" id="IPR008921">
    <property type="entry name" value="DNA_pol3_clamp-load_cplx_C"/>
</dbReference>
<evidence type="ECO:0000256" key="3">
    <source>
        <dbReference type="ARBA" id="ARBA00022679"/>
    </source>
</evidence>
<dbReference type="GO" id="GO:0003677">
    <property type="term" value="F:DNA binding"/>
    <property type="evidence" value="ECO:0007669"/>
    <property type="project" value="InterPro"/>
</dbReference>
<keyword evidence="3 10" id="KW-0808">Transferase</keyword>
<dbReference type="PANTHER" id="PTHR34388:SF1">
    <property type="entry name" value="DNA POLYMERASE III SUBUNIT DELTA"/>
    <property type="match status" value="1"/>
</dbReference>
<dbReference type="AlphaFoldDB" id="A0A9D1GNG1"/>
<dbReference type="Gene3D" id="1.10.8.60">
    <property type="match status" value="1"/>
</dbReference>
<evidence type="ECO:0000313" key="10">
    <source>
        <dbReference type="EMBL" id="HIT46277.1"/>
    </source>
</evidence>